<dbReference type="Pfam" id="PF01509">
    <property type="entry name" value="TruB_N"/>
    <property type="match status" value="1"/>
</dbReference>
<evidence type="ECO:0000259" key="7">
    <source>
        <dbReference type="Pfam" id="PF01509"/>
    </source>
</evidence>
<feature type="compositionally biased region" description="Polar residues" evidence="6">
    <location>
        <begin position="235"/>
        <end position="252"/>
    </location>
</feature>
<comment type="similarity">
    <text evidence="2">Belongs to the pseudouridine synthase TruB family.</text>
</comment>
<keyword evidence="5 8" id="KW-0413">Isomerase</keyword>
<evidence type="ECO:0000256" key="2">
    <source>
        <dbReference type="ARBA" id="ARBA00008999"/>
    </source>
</evidence>
<dbReference type="EMBL" id="JAJGCB010000013">
    <property type="protein sequence ID" value="KAJ8989755.1"/>
    <property type="molecule type" value="Genomic_DNA"/>
</dbReference>
<reference evidence="8" key="1">
    <citation type="submission" date="2023-01" db="EMBL/GenBank/DDBJ databases">
        <title>Exophiala dermititidis isolated from Cystic Fibrosis Patient.</title>
        <authorList>
            <person name="Kurbessoian T."/>
            <person name="Crocker A."/>
            <person name="Murante D."/>
            <person name="Hogan D.A."/>
            <person name="Stajich J.E."/>
        </authorList>
    </citation>
    <scope>NUCLEOTIDE SEQUENCE</scope>
    <source>
        <strain evidence="8">Ex8</strain>
    </source>
</reference>
<evidence type="ECO:0000256" key="1">
    <source>
        <dbReference type="ARBA" id="ARBA00001166"/>
    </source>
</evidence>
<sequence length="438" mass="49065">MNPRHLLKMAQPCGKVLEGVFAVHKPPNLSSAQVLRDLQHKFAESKTFEPLLQRTKNALEEQERHQPKRRKRGNDQIFKMGHGGTLDPMATGILIVGIGRGTKFLQDFLGCKKTYETVVLFGKSTDTYDTTGKVVAEAPTDHITKELVEEKIEKFRGKQKQMPPLFSAIKINGMKAYEYARTGKELPRELETREVEVSECTLLDFYLPGEHDFRWPAEQAPEEEKALARKLLPGAQSSKQEPDAQSSQAADTSTERPKDETTVDQTKDVKINEIPYEKKAAMHIHTATQEDVPAQAPAARVRLTVSSGFYVRSFAYDLGIACDSYGSMASLVRSQQGSYSTSQPPPVGFIPTLTYEDLDAGEDVWGPKVSSVLEQWIEEHPETTTQNDFDHWDSSRGQKTFRGGKGYRGRGGGNKRSWNERKGNGFQGRRRNSSSPES</sequence>
<dbReference type="HAMAP" id="MF_01080">
    <property type="entry name" value="TruB_bact"/>
    <property type="match status" value="1"/>
</dbReference>
<dbReference type="InterPro" id="IPR002501">
    <property type="entry name" value="PsdUridine_synth_N"/>
</dbReference>
<evidence type="ECO:0000313" key="8">
    <source>
        <dbReference type="EMBL" id="KAJ8989755.1"/>
    </source>
</evidence>
<feature type="compositionally biased region" description="Basic and acidic residues" evidence="6">
    <location>
        <begin position="381"/>
        <end position="396"/>
    </location>
</feature>
<feature type="compositionally biased region" description="Basic and acidic residues" evidence="6">
    <location>
        <begin position="253"/>
        <end position="269"/>
    </location>
</feature>
<dbReference type="GO" id="GO:0005634">
    <property type="term" value="C:nucleus"/>
    <property type="evidence" value="ECO:0007669"/>
    <property type="project" value="TreeGrafter"/>
</dbReference>
<evidence type="ECO:0000256" key="3">
    <source>
        <dbReference type="ARBA" id="ARBA00012787"/>
    </source>
</evidence>
<proteinExistence type="inferred from homology"/>
<dbReference type="Proteomes" id="UP001161757">
    <property type="component" value="Unassembled WGS sequence"/>
</dbReference>
<feature type="region of interest" description="Disordered" evidence="6">
    <location>
        <begin position="59"/>
        <end position="81"/>
    </location>
</feature>
<dbReference type="PANTHER" id="PTHR13767">
    <property type="entry name" value="TRNA-PSEUDOURIDINE SYNTHASE"/>
    <property type="match status" value="1"/>
</dbReference>
<comment type="caution">
    <text evidence="8">The sequence shown here is derived from an EMBL/GenBank/DDBJ whole genome shotgun (WGS) entry which is preliminary data.</text>
</comment>
<dbReference type="GO" id="GO:1990481">
    <property type="term" value="P:mRNA pseudouridine synthesis"/>
    <property type="evidence" value="ECO:0007669"/>
    <property type="project" value="TreeGrafter"/>
</dbReference>
<dbReference type="PANTHER" id="PTHR13767:SF2">
    <property type="entry name" value="PSEUDOURIDYLATE SYNTHASE TRUB1"/>
    <property type="match status" value="1"/>
</dbReference>
<evidence type="ECO:0000256" key="6">
    <source>
        <dbReference type="SAM" id="MobiDB-lite"/>
    </source>
</evidence>
<dbReference type="SUPFAM" id="SSF55120">
    <property type="entry name" value="Pseudouridine synthase"/>
    <property type="match status" value="1"/>
</dbReference>
<feature type="region of interest" description="Disordered" evidence="6">
    <location>
        <begin position="381"/>
        <end position="438"/>
    </location>
</feature>
<dbReference type="GO" id="GO:0160148">
    <property type="term" value="F:tRNA pseudouridine(55) synthase activity"/>
    <property type="evidence" value="ECO:0007669"/>
    <property type="project" value="UniProtKB-EC"/>
</dbReference>
<gene>
    <name evidence="8" type="primary">PUS4</name>
    <name evidence="8" type="ORF">HRR80_006474</name>
</gene>
<organism evidence="8 9">
    <name type="scientific">Exophiala dermatitidis</name>
    <name type="common">Black yeast-like fungus</name>
    <name type="synonym">Wangiella dermatitidis</name>
    <dbReference type="NCBI Taxonomy" id="5970"/>
    <lineage>
        <taxon>Eukaryota</taxon>
        <taxon>Fungi</taxon>
        <taxon>Dikarya</taxon>
        <taxon>Ascomycota</taxon>
        <taxon>Pezizomycotina</taxon>
        <taxon>Eurotiomycetes</taxon>
        <taxon>Chaetothyriomycetidae</taxon>
        <taxon>Chaetothyriales</taxon>
        <taxon>Herpotrichiellaceae</taxon>
        <taxon>Exophiala</taxon>
    </lineage>
</organism>
<dbReference type="InterPro" id="IPR014780">
    <property type="entry name" value="tRNA_psdUridine_synth_TruB"/>
</dbReference>
<feature type="domain" description="Pseudouridine synthase II N-terminal" evidence="7">
    <location>
        <begin position="77"/>
        <end position="210"/>
    </location>
</feature>
<accession>A0AAN6ETT2</accession>
<dbReference type="Gene3D" id="3.30.2350.10">
    <property type="entry name" value="Pseudouridine synthase"/>
    <property type="match status" value="1"/>
</dbReference>
<dbReference type="GO" id="GO:0006400">
    <property type="term" value="P:tRNA modification"/>
    <property type="evidence" value="ECO:0007669"/>
    <property type="project" value="TreeGrafter"/>
</dbReference>
<keyword evidence="4" id="KW-0819">tRNA processing</keyword>
<dbReference type="InterPro" id="IPR020103">
    <property type="entry name" value="PsdUridine_synth_cat_dom_sf"/>
</dbReference>
<dbReference type="EC" id="5.4.99.25" evidence="3"/>
<dbReference type="GO" id="GO:0003723">
    <property type="term" value="F:RNA binding"/>
    <property type="evidence" value="ECO:0007669"/>
    <property type="project" value="InterPro"/>
</dbReference>
<feature type="compositionally biased region" description="Gly residues" evidence="6">
    <location>
        <begin position="403"/>
        <end position="414"/>
    </location>
</feature>
<dbReference type="AlphaFoldDB" id="A0AAN6ETT2"/>
<comment type="catalytic activity">
    <reaction evidence="1">
        <text>a uridine in mRNA = a pseudouridine in mRNA</text>
        <dbReference type="Rhea" id="RHEA:56644"/>
        <dbReference type="Rhea" id="RHEA-COMP:14658"/>
        <dbReference type="Rhea" id="RHEA-COMP:14659"/>
        <dbReference type="ChEBI" id="CHEBI:65314"/>
        <dbReference type="ChEBI" id="CHEBI:65315"/>
    </reaction>
</comment>
<feature type="region of interest" description="Disordered" evidence="6">
    <location>
        <begin position="234"/>
        <end position="269"/>
    </location>
</feature>
<evidence type="ECO:0000256" key="5">
    <source>
        <dbReference type="ARBA" id="ARBA00023235"/>
    </source>
</evidence>
<protein>
    <recommendedName>
        <fullName evidence="3">tRNA pseudouridine(55) synthase</fullName>
        <ecNumber evidence="3">5.4.99.25</ecNumber>
    </recommendedName>
</protein>
<evidence type="ECO:0000256" key="4">
    <source>
        <dbReference type="ARBA" id="ARBA00022694"/>
    </source>
</evidence>
<evidence type="ECO:0000313" key="9">
    <source>
        <dbReference type="Proteomes" id="UP001161757"/>
    </source>
</evidence>
<name>A0AAN6ETT2_EXODE</name>